<name>A0A6C8GT98_SALET</name>
<evidence type="ECO:0000313" key="6">
    <source>
        <dbReference type="Proteomes" id="UP000004906"/>
    </source>
</evidence>
<dbReference type="PROSITE" id="PS00041">
    <property type="entry name" value="HTH_ARAC_FAMILY_1"/>
    <property type="match status" value="1"/>
</dbReference>
<keyword evidence="3" id="KW-0804">Transcription</keyword>
<comment type="caution">
    <text evidence="5">The sequence shown here is derived from an EMBL/GenBank/DDBJ whole genome shotgun (WGS) entry which is preliminary data.</text>
</comment>
<dbReference type="Pfam" id="PF12833">
    <property type="entry name" value="HTH_18"/>
    <property type="match status" value="1"/>
</dbReference>
<feature type="domain" description="HTH araC/xylS-type" evidence="4">
    <location>
        <begin position="149"/>
        <end position="247"/>
    </location>
</feature>
<evidence type="ECO:0000256" key="2">
    <source>
        <dbReference type="ARBA" id="ARBA00023125"/>
    </source>
</evidence>
<dbReference type="InterPro" id="IPR009057">
    <property type="entry name" value="Homeodomain-like_sf"/>
</dbReference>
<dbReference type="PROSITE" id="PS01124">
    <property type="entry name" value="HTH_ARAC_FAMILY_2"/>
    <property type="match status" value="1"/>
</dbReference>
<dbReference type="GO" id="GO:0003700">
    <property type="term" value="F:DNA-binding transcription factor activity"/>
    <property type="evidence" value="ECO:0007669"/>
    <property type="project" value="InterPro"/>
</dbReference>
<dbReference type="Proteomes" id="UP000004906">
    <property type="component" value="Unassembled WGS sequence"/>
</dbReference>
<dbReference type="NCBIfam" id="NF011868">
    <property type="entry name" value="PRK15340.1"/>
    <property type="match status" value="1"/>
</dbReference>
<accession>A0A6C8GT98</accession>
<evidence type="ECO:0000259" key="4">
    <source>
        <dbReference type="PROSITE" id="PS01124"/>
    </source>
</evidence>
<dbReference type="EMBL" id="AFCI01000212">
    <property type="protein sequence ID" value="EHC41000.1"/>
    <property type="molecule type" value="Genomic_DNA"/>
</dbReference>
<dbReference type="InterPro" id="IPR018060">
    <property type="entry name" value="HTH_AraC"/>
</dbReference>
<dbReference type="GO" id="GO:0043565">
    <property type="term" value="F:sequence-specific DNA binding"/>
    <property type="evidence" value="ECO:0007669"/>
    <property type="project" value="InterPro"/>
</dbReference>
<dbReference type="SMART" id="SM00342">
    <property type="entry name" value="HTH_ARAC"/>
    <property type="match status" value="1"/>
</dbReference>
<organism evidence="5 6">
    <name type="scientific">Salmonella enterica subsp. enterica serovar Adelaide str. A4-669</name>
    <dbReference type="NCBI Taxonomy" id="913063"/>
    <lineage>
        <taxon>Bacteria</taxon>
        <taxon>Pseudomonadati</taxon>
        <taxon>Pseudomonadota</taxon>
        <taxon>Gammaproteobacteria</taxon>
        <taxon>Enterobacterales</taxon>
        <taxon>Enterobacteriaceae</taxon>
        <taxon>Salmonella</taxon>
    </lineage>
</organism>
<reference evidence="5 6" key="1">
    <citation type="journal article" date="2011" name="BMC Genomics">
        <title>Genome sequencing reveals diversification of virulence factor content and possible host adaptation in distinct subpopulations of Salmonella enterica.</title>
        <authorList>
            <person name="den Bakker H.C."/>
            <person name="Moreno Switt A.I."/>
            <person name="Govoni G."/>
            <person name="Cummings C.A."/>
            <person name="Ranieri M.L."/>
            <person name="Degoricija L."/>
            <person name="Hoelzer K."/>
            <person name="Rodriguez-Rivera L.D."/>
            <person name="Brown S."/>
            <person name="Bolchacova E."/>
            <person name="Furtado M.R."/>
            <person name="Wiedmann M."/>
        </authorList>
    </citation>
    <scope>NUCLEOTIDE SEQUENCE [LARGE SCALE GENOMIC DNA]</scope>
    <source>
        <strain evidence="5 6">A4-669</strain>
    </source>
</reference>
<sequence>MLTTMLNTQEVLKEGEKRKIRSPEAWFIQTCSAQKLHMSFSEGRHNENCLIQEGALLFCEQAVVAPVSGDLVFRPLKIEVLSKLLAFIDGAGLVDTTYAESDKWVLLSPEFRAIWQDRKRCEYWFLQQIITPSPAFNKVLALLRKSESYWLVGYLLAQSTSGNTMRMLGEDYGVSYTHFRRLCSRALGGKAKSELRNWRMAQSLLNSVEGHENITQLAVNHGYSSPSHFSSEIKELIGVSPRKLSNIIQLADK</sequence>
<keyword evidence="2" id="KW-0238">DNA-binding</keyword>
<dbReference type="SUPFAM" id="SSF46689">
    <property type="entry name" value="Homeodomain-like"/>
    <property type="match status" value="1"/>
</dbReference>
<dbReference type="AlphaFoldDB" id="A0A6C8GT98"/>
<dbReference type="InterPro" id="IPR018062">
    <property type="entry name" value="HTH_AraC-typ_CS"/>
</dbReference>
<proteinExistence type="predicted"/>
<protein>
    <submittedName>
        <fullName evidence="5">Invasion protein InvF</fullName>
    </submittedName>
</protein>
<evidence type="ECO:0000256" key="1">
    <source>
        <dbReference type="ARBA" id="ARBA00023015"/>
    </source>
</evidence>
<evidence type="ECO:0000256" key="3">
    <source>
        <dbReference type="ARBA" id="ARBA00023163"/>
    </source>
</evidence>
<evidence type="ECO:0000313" key="5">
    <source>
        <dbReference type="EMBL" id="EHC41000.1"/>
    </source>
</evidence>
<keyword evidence="1" id="KW-0805">Transcription regulation</keyword>
<dbReference type="Gene3D" id="1.10.10.60">
    <property type="entry name" value="Homeodomain-like"/>
    <property type="match status" value="1"/>
</dbReference>
<gene>
    <name evidence="5" type="ORF">LTSEADE_0566</name>
</gene>